<dbReference type="PANTHER" id="PTHR47932:SF34">
    <property type="entry name" value="OS10G0147250 PROTEIN"/>
    <property type="match status" value="1"/>
</dbReference>
<dbReference type="InterPro" id="IPR022542">
    <property type="entry name" value="FOCAD/RST1_DUF3730"/>
</dbReference>
<evidence type="ECO:0000313" key="5">
    <source>
        <dbReference type="Proteomes" id="UP000306102"/>
    </source>
</evidence>
<dbReference type="InterPro" id="IPR002885">
    <property type="entry name" value="PPR_rpt"/>
</dbReference>
<dbReference type="Pfam" id="PF13041">
    <property type="entry name" value="PPR_2"/>
    <property type="match status" value="4"/>
</dbReference>
<comment type="caution">
    <text evidence="4">The sequence shown here is derived from an EMBL/GenBank/DDBJ whole genome shotgun (WGS) entry which is preliminary data.</text>
</comment>
<evidence type="ECO:0000256" key="2">
    <source>
        <dbReference type="PROSITE-ProRule" id="PRU00708"/>
    </source>
</evidence>
<feature type="repeat" description="PPR" evidence="2">
    <location>
        <begin position="333"/>
        <end position="367"/>
    </location>
</feature>
<dbReference type="GO" id="GO:0003729">
    <property type="term" value="F:mRNA binding"/>
    <property type="evidence" value="ECO:0007669"/>
    <property type="project" value="TreeGrafter"/>
</dbReference>
<reference evidence="4 5" key="1">
    <citation type="journal article" date="2018" name="Proc. Natl. Acad. Sci. U.S.A.">
        <title>Draft genome sequence of Camellia sinensis var. sinensis provides insights into the evolution of the tea genome and tea quality.</title>
        <authorList>
            <person name="Wei C."/>
            <person name="Yang H."/>
            <person name="Wang S."/>
            <person name="Zhao J."/>
            <person name="Liu C."/>
            <person name="Gao L."/>
            <person name="Xia E."/>
            <person name="Lu Y."/>
            <person name="Tai Y."/>
            <person name="She G."/>
            <person name="Sun J."/>
            <person name="Cao H."/>
            <person name="Tong W."/>
            <person name="Gao Q."/>
            <person name="Li Y."/>
            <person name="Deng W."/>
            <person name="Jiang X."/>
            <person name="Wang W."/>
            <person name="Chen Q."/>
            <person name="Zhang S."/>
            <person name="Li H."/>
            <person name="Wu J."/>
            <person name="Wang P."/>
            <person name="Li P."/>
            <person name="Shi C."/>
            <person name="Zheng F."/>
            <person name="Jian J."/>
            <person name="Huang B."/>
            <person name="Shan D."/>
            <person name="Shi M."/>
            <person name="Fang C."/>
            <person name="Yue Y."/>
            <person name="Li F."/>
            <person name="Li D."/>
            <person name="Wei S."/>
            <person name="Han B."/>
            <person name="Jiang C."/>
            <person name="Yin Y."/>
            <person name="Xia T."/>
            <person name="Zhang Z."/>
            <person name="Bennetzen J.L."/>
            <person name="Zhao S."/>
            <person name="Wan X."/>
        </authorList>
    </citation>
    <scope>NUCLEOTIDE SEQUENCE [LARGE SCALE GENOMIC DNA]</scope>
    <source>
        <strain evidence="5">cv. Shuchazao</strain>
        <tissue evidence="4">Leaf</tissue>
    </source>
</reference>
<dbReference type="PROSITE" id="PS51375">
    <property type="entry name" value="PPR"/>
    <property type="match status" value="9"/>
</dbReference>
<dbReference type="Pfam" id="PF13812">
    <property type="entry name" value="PPR_3"/>
    <property type="match status" value="1"/>
</dbReference>
<dbReference type="Proteomes" id="UP000306102">
    <property type="component" value="Unassembled WGS sequence"/>
</dbReference>
<organism evidence="4 5">
    <name type="scientific">Camellia sinensis var. sinensis</name>
    <name type="common">China tea</name>
    <dbReference type="NCBI Taxonomy" id="542762"/>
    <lineage>
        <taxon>Eukaryota</taxon>
        <taxon>Viridiplantae</taxon>
        <taxon>Streptophyta</taxon>
        <taxon>Embryophyta</taxon>
        <taxon>Tracheophyta</taxon>
        <taxon>Spermatophyta</taxon>
        <taxon>Magnoliopsida</taxon>
        <taxon>eudicotyledons</taxon>
        <taxon>Gunneridae</taxon>
        <taxon>Pentapetalae</taxon>
        <taxon>asterids</taxon>
        <taxon>Ericales</taxon>
        <taxon>Theaceae</taxon>
        <taxon>Camellia</taxon>
    </lineage>
</organism>
<feature type="repeat" description="PPR" evidence="2">
    <location>
        <begin position="543"/>
        <end position="573"/>
    </location>
</feature>
<feature type="domain" description="DUF3730" evidence="3">
    <location>
        <begin position="814"/>
        <end position="872"/>
    </location>
</feature>
<accession>A0A4S4E958</accession>
<feature type="repeat" description="PPR" evidence="2">
    <location>
        <begin position="263"/>
        <end position="297"/>
    </location>
</feature>
<proteinExistence type="predicted"/>
<evidence type="ECO:0000259" key="3">
    <source>
        <dbReference type="Pfam" id="PF12530"/>
    </source>
</evidence>
<dbReference type="Pfam" id="PF01535">
    <property type="entry name" value="PPR"/>
    <property type="match status" value="1"/>
</dbReference>
<name>A0A4S4E958_CAMSN</name>
<dbReference type="EMBL" id="SDRB02006404">
    <property type="protein sequence ID" value="THG12648.1"/>
    <property type="molecule type" value="Genomic_DNA"/>
</dbReference>
<feature type="repeat" description="PPR" evidence="2">
    <location>
        <begin position="193"/>
        <end position="227"/>
    </location>
</feature>
<keyword evidence="5" id="KW-1185">Reference proteome</keyword>
<dbReference type="SUPFAM" id="SSF48371">
    <property type="entry name" value="ARM repeat"/>
    <property type="match status" value="1"/>
</dbReference>
<feature type="domain" description="DUF3730" evidence="3">
    <location>
        <begin position="657"/>
        <end position="758"/>
    </location>
</feature>
<dbReference type="NCBIfam" id="TIGR00756">
    <property type="entry name" value="PPR"/>
    <property type="match status" value="9"/>
</dbReference>
<sequence>MNRTSINSINQIIQRSICSAPTSEPVLNTNFLSKSSFSSLSSSISSLQILTDSQTKSISNPLYSFLPHTQNPNNIVDLICSNLKQHNTHFPIVHKDIQGLLPHLGTHEISRVLLRCQSDSSTALTFFNWVKNDLGLKPSTHNYCIIVHILAWSRNYSRAMKLLSELIELNRDVSASGDVFQSLVQCTDECNWNPITFDMLVKAYVKVGMIKEGLRSFRKMVKLGFVPHVVVFNSLLDGLLKSNYTDQCWRIYEDMGRIGVHPNLYTFNILTNAFCKGGDVDKVNEFLEKMEEEGFDPDIVTYNTLIDSYCKKGRLKDAFYLYKIMYRRGVMPDLVSYTALMNGLCKEGKVREAHQILRWMVHRGLTPDILTYNTLICGYCKEGMMQESRLLLSDMVRNGIFPDNFTCWILVEGYVKEGRLLSALNMVVELQRFGVSVCRDIYDYLILALCQENRPCAAKNLLERMSQVGHEPKEEICNELIYSLSKCDFVEEALLLKAEMVSNDLKPNLVTYKALIGCLCRLSRSVEGESLMREMVEFGVNPDIATCRALINGFCNERNLDKAESLLGSIVEEFQIYDIECCNALLKIYCEAGDVAKLMELQDRYEKVALDLLNCYVLQAAQLDHRVPEVIEKLATYWLQKSCTYEFRYIYYFVEYIVDAYIVVLRHLVGMGLQLVHEAQVFGVELLETVFSSSPAHEAHVQALWCVQKELGLSYIPELSTLILSLLVTLIQTELEHEQLSILKLLLFLLKWKSENDAVNLNEELLFVFSCINLVSTPSKSVKQAAIDLLFILEKLLINLLVFTEEGTDHAREEVSKCLVCVQKELGLSYIPELSTVILSLLVTLIQTELEHEQLSILKLLLFLLKWKSENDAVNLNEELLFVFPVINLVSTPSKSVKQAAIDLLFILEKLLINFIVMPLPQVFGVGSTHVSTDAVEKHETSEALDQPFLPSSFLLNFASNDGTDLNIMHNVPKTWTSLMREYSMAMFVWVDMSLGLD</sequence>
<feature type="repeat" description="PPR" evidence="2">
    <location>
        <begin position="368"/>
        <end position="402"/>
    </location>
</feature>
<dbReference type="InterPro" id="IPR011990">
    <property type="entry name" value="TPR-like_helical_dom_sf"/>
</dbReference>
<dbReference type="SUPFAM" id="SSF81901">
    <property type="entry name" value="HCP-like"/>
    <property type="match status" value="1"/>
</dbReference>
<feature type="repeat" description="PPR" evidence="2">
    <location>
        <begin position="228"/>
        <end position="262"/>
    </location>
</feature>
<dbReference type="Gene3D" id="1.25.40.10">
    <property type="entry name" value="Tetratricopeptide repeat domain"/>
    <property type="match status" value="4"/>
</dbReference>
<evidence type="ECO:0000256" key="1">
    <source>
        <dbReference type="ARBA" id="ARBA00022737"/>
    </source>
</evidence>
<evidence type="ECO:0000313" key="4">
    <source>
        <dbReference type="EMBL" id="THG12648.1"/>
    </source>
</evidence>
<dbReference type="InterPro" id="IPR016024">
    <property type="entry name" value="ARM-type_fold"/>
</dbReference>
<feature type="repeat" description="PPR" evidence="2">
    <location>
        <begin position="508"/>
        <end position="542"/>
    </location>
</feature>
<dbReference type="PANTHER" id="PTHR47932">
    <property type="entry name" value="ATPASE EXPRESSION PROTEIN 3"/>
    <property type="match status" value="1"/>
</dbReference>
<gene>
    <name evidence="4" type="ORF">TEA_019214</name>
</gene>
<dbReference type="AlphaFoldDB" id="A0A4S4E958"/>
<feature type="repeat" description="PPR" evidence="2">
    <location>
        <begin position="403"/>
        <end position="437"/>
    </location>
</feature>
<keyword evidence="1" id="KW-0677">Repeat</keyword>
<feature type="repeat" description="PPR" evidence="2">
    <location>
        <begin position="298"/>
        <end position="332"/>
    </location>
</feature>
<dbReference type="Pfam" id="PF12530">
    <property type="entry name" value="DUF3730"/>
    <property type="match status" value="2"/>
</dbReference>
<protein>
    <recommendedName>
        <fullName evidence="3">DUF3730 domain-containing protein</fullName>
    </recommendedName>
</protein>